<proteinExistence type="predicted"/>
<evidence type="ECO:0000313" key="1">
    <source>
        <dbReference type="EMBL" id="RUT68668.1"/>
    </source>
</evidence>
<dbReference type="Proteomes" id="UP000288102">
    <property type="component" value="Unassembled WGS sequence"/>
</dbReference>
<dbReference type="OrthoDB" id="1273476at2"/>
<dbReference type="AlphaFoldDB" id="A0A434A2P2"/>
<evidence type="ECO:0000313" key="2">
    <source>
        <dbReference type="Proteomes" id="UP000288102"/>
    </source>
</evidence>
<accession>A0A434A2P2</accession>
<comment type="caution">
    <text evidence="1">The sequence shown here is derived from an EMBL/GenBank/DDBJ whole genome shotgun (WGS) entry which is preliminary data.</text>
</comment>
<keyword evidence="2" id="KW-1185">Reference proteome</keyword>
<reference evidence="2" key="1">
    <citation type="journal article" date="2019" name="Syst. Appl. Microbiol.">
        <title>Flavobacterium circumlabens sp. nov. and Flavobacterium cupreum sp. nov., two psychrotrophic species isolated from Antarctic environmental samples.</title>
        <authorList>
            <person name="Kralova S."/>
            <person name="Busse H.-J."/>
            <person name="Svec P."/>
            <person name="Maslanova I."/>
            <person name="Stankova E."/>
            <person name="Bartak M."/>
            <person name="Sedlacek I."/>
        </authorList>
    </citation>
    <scope>NUCLEOTIDE SEQUENCE [LARGE SCALE GENOMIC DNA]</scope>
    <source>
        <strain evidence="2">CCM 8825</strain>
    </source>
</reference>
<name>A0A434A2P2_9FLAO</name>
<organism evidence="1 2">
    <name type="scientific">Flavobacterium cupreum</name>
    <dbReference type="NCBI Taxonomy" id="2133766"/>
    <lineage>
        <taxon>Bacteria</taxon>
        <taxon>Pseudomonadati</taxon>
        <taxon>Bacteroidota</taxon>
        <taxon>Flavobacteriia</taxon>
        <taxon>Flavobacteriales</taxon>
        <taxon>Flavobacteriaceae</taxon>
        <taxon>Flavobacterium</taxon>
    </lineage>
</organism>
<dbReference type="EMBL" id="QWDM01000015">
    <property type="protein sequence ID" value="RUT68668.1"/>
    <property type="molecule type" value="Genomic_DNA"/>
</dbReference>
<sequence>MEKLISNTAYGIEVAEMVVNEKLSIEEAYLKCCKYDQFLSQKVTLGIFVPAKLVNGEWVVLTEPKGIKCCAGISNDCDCRGDLQYDSEEIYEYQEAKESVLFEGFAFNRDSEDYYFLVRDECYMTLIRKNHNDDIESLIGRDYNLTATAQKQIGL</sequence>
<gene>
    <name evidence="1" type="ORF">D0817_20115</name>
</gene>
<dbReference type="RefSeq" id="WP_127340109.1">
    <property type="nucleotide sequence ID" value="NZ_QWDM01000015.1"/>
</dbReference>
<protein>
    <submittedName>
        <fullName evidence="1">Uncharacterized protein</fullName>
    </submittedName>
</protein>